<dbReference type="NCBIfam" id="NF033399">
    <property type="entry name" value="thiazolyl_GetA"/>
    <property type="match status" value="1"/>
</dbReference>
<name>A0A919MLY3_9ACTN</name>
<dbReference type="Proteomes" id="UP000647172">
    <property type="component" value="Unassembled WGS sequence"/>
</dbReference>
<gene>
    <name evidence="1" type="ORF">Ani05nite_03820</name>
</gene>
<dbReference type="EMBL" id="BOMQ01000008">
    <property type="protein sequence ID" value="GIE46848.1"/>
    <property type="molecule type" value="Genomic_DNA"/>
</dbReference>
<dbReference type="RefSeq" id="WP_203763651.1">
    <property type="nucleotide sequence ID" value="NZ_BAAAYJ010000088.1"/>
</dbReference>
<evidence type="ECO:0000313" key="1">
    <source>
        <dbReference type="EMBL" id="GIE46848.1"/>
    </source>
</evidence>
<keyword evidence="2" id="KW-1185">Reference proteome</keyword>
<organism evidence="1 2">
    <name type="scientific">Actinoplanes nipponensis</name>
    <dbReference type="NCBI Taxonomy" id="135950"/>
    <lineage>
        <taxon>Bacteria</taxon>
        <taxon>Bacillati</taxon>
        <taxon>Actinomycetota</taxon>
        <taxon>Actinomycetes</taxon>
        <taxon>Micromonosporales</taxon>
        <taxon>Micromonosporaceae</taxon>
        <taxon>Actinoplanes</taxon>
    </lineage>
</organism>
<evidence type="ECO:0000313" key="2">
    <source>
        <dbReference type="Proteomes" id="UP000647172"/>
    </source>
</evidence>
<accession>A0A919MLY3</accession>
<sequence length="63" mass="6715">MDSFDKQPPDTFDIDLADLPLDVFELADPGLTIESLTAGHGMPENAASAYTNFCLCSCSRCSG</sequence>
<protein>
    <recommendedName>
        <fullName evidence="3">GE37468 family thiazolyl peptide</fullName>
    </recommendedName>
</protein>
<evidence type="ECO:0008006" key="3">
    <source>
        <dbReference type="Google" id="ProtNLM"/>
    </source>
</evidence>
<proteinExistence type="predicted"/>
<dbReference type="AlphaFoldDB" id="A0A919MLY3"/>
<dbReference type="Pfam" id="PF19409">
    <property type="entry name" value="Thiopep_pre"/>
    <property type="match status" value="1"/>
</dbReference>
<comment type="caution">
    <text evidence="1">The sequence shown here is derived from an EMBL/GenBank/DDBJ whole genome shotgun (WGS) entry which is preliminary data.</text>
</comment>
<reference evidence="1" key="1">
    <citation type="submission" date="2021-01" db="EMBL/GenBank/DDBJ databases">
        <title>Whole genome shotgun sequence of Actinoplanes nipponensis NBRC 14063.</title>
        <authorList>
            <person name="Komaki H."/>
            <person name="Tamura T."/>
        </authorList>
    </citation>
    <scope>NUCLEOTIDE SEQUENCE</scope>
    <source>
        <strain evidence="1">NBRC 14063</strain>
    </source>
</reference>